<dbReference type="Proteomes" id="UP000002668">
    <property type="component" value="Genome"/>
</dbReference>
<keyword evidence="1" id="KW-0812">Transmembrane</keyword>
<reference evidence="3" key="1">
    <citation type="journal article" date="2011" name="Nat. Commun.">
        <title>Effector diversification within compartments of the Leptosphaeria maculans genome affected by Repeat-Induced Point mutations.</title>
        <authorList>
            <person name="Rouxel T."/>
            <person name="Grandaubert J."/>
            <person name="Hane J.K."/>
            <person name="Hoede C."/>
            <person name="van de Wouw A.P."/>
            <person name="Couloux A."/>
            <person name="Dominguez V."/>
            <person name="Anthouard V."/>
            <person name="Bally P."/>
            <person name="Bourras S."/>
            <person name="Cozijnsen A.J."/>
            <person name="Ciuffetti L.M."/>
            <person name="Degrave A."/>
            <person name="Dilmaghani A."/>
            <person name="Duret L."/>
            <person name="Fudal I."/>
            <person name="Goodwin S.B."/>
            <person name="Gout L."/>
            <person name="Glaser N."/>
            <person name="Linglin J."/>
            <person name="Kema G.H.J."/>
            <person name="Lapalu N."/>
            <person name="Lawrence C.B."/>
            <person name="May K."/>
            <person name="Meyer M."/>
            <person name="Ollivier B."/>
            <person name="Poulain J."/>
            <person name="Schoch C.L."/>
            <person name="Simon A."/>
            <person name="Spatafora J.W."/>
            <person name="Stachowiak A."/>
            <person name="Turgeon B.G."/>
            <person name="Tyler B.M."/>
            <person name="Vincent D."/>
            <person name="Weissenbach J."/>
            <person name="Amselem J."/>
            <person name="Quesneville H."/>
            <person name="Oliver R.P."/>
            <person name="Wincker P."/>
            <person name="Balesdent M.-H."/>
            <person name="Howlett B.J."/>
        </authorList>
    </citation>
    <scope>NUCLEOTIDE SEQUENCE [LARGE SCALE GENOMIC DNA]</scope>
    <source>
        <strain evidence="3">JN3 / isolate v23.1.3 / race Av1-4-5-6-7-8</strain>
    </source>
</reference>
<dbReference type="InParanoid" id="E4ZR20"/>
<name>E4ZR20_LEPMJ</name>
<keyword evidence="1" id="KW-1133">Transmembrane helix</keyword>
<dbReference type="VEuPathDB" id="FungiDB:LEMA_uP033590.1"/>
<dbReference type="GeneID" id="13284899"/>
<dbReference type="eggNOG" id="ENOG502TFYI">
    <property type="taxonomic scope" value="Eukaryota"/>
</dbReference>
<gene>
    <name evidence="2" type="ORF">LEMA_uP033590.1</name>
</gene>
<dbReference type="OrthoDB" id="4159814at2759"/>
<dbReference type="EMBL" id="FP929116">
    <property type="protein sequence ID" value="CBX93685.1"/>
    <property type="molecule type" value="Genomic_DNA"/>
</dbReference>
<proteinExistence type="predicted"/>
<dbReference type="HOGENOM" id="CLU_2498611_0_0_1"/>
<organism evidence="3">
    <name type="scientific">Leptosphaeria maculans (strain JN3 / isolate v23.1.3 / race Av1-4-5-6-7-8)</name>
    <name type="common">Blackleg fungus</name>
    <name type="synonym">Phoma lingam</name>
    <dbReference type="NCBI Taxonomy" id="985895"/>
    <lineage>
        <taxon>Eukaryota</taxon>
        <taxon>Fungi</taxon>
        <taxon>Dikarya</taxon>
        <taxon>Ascomycota</taxon>
        <taxon>Pezizomycotina</taxon>
        <taxon>Dothideomycetes</taxon>
        <taxon>Pleosporomycetidae</taxon>
        <taxon>Pleosporales</taxon>
        <taxon>Pleosporineae</taxon>
        <taxon>Leptosphaeriaceae</taxon>
        <taxon>Plenodomus</taxon>
        <taxon>Plenodomus lingam/Leptosphaeria maculans species complex</taxon>
    </lineage>
</organism>
<feature type="transmembrane region" description="Helical" evidence="1">
    <location>
        <begin position="25"/>
        <end position="44"/>
    </location>
</feature>
<keyword evidence="1" id="KW-0472">Membrane</keyword>
<protein>
    <submittedName>
        <fullName evidence="2">Uncharacterized protein</fullName>
    </submittedName>
</protein>
<dbReference type="OMA" id="TEVRGRN"/>
<evidence type="ECO:0000256" key="1">
    <source>
        <dbReference type="SAM" id="Phobius"/>
    </source>
</evidence>
<accession>E4ZR20</accession>
<sequence>MFLSATETSHHVAKRDEEYSIPKPLIVLLIMVGALILVCMGYAIHKTFGFGHNPHEWRPFSAEQQEYMAEVRVRNMEKLMNEGAKSRGIVLRQAETVY</sequence>
<dbReference type="AlphaFoldDB" id="E4ZR20"/>
<keyword evidence="3" id="KW-1185">Reference proteome</keyword>
<evidence type="ECO:0000313" key="3">
    <source>
        <dbReference type="Proteomes" id="UP000002668"/>
    </source>
</evidence>
<evidence type="ECO:0000313" key="2">
    <source>
        <dbReference type="EMBL" id="CBX93685.1"/>
    </source>
</evidence>